<evidence type="ECO:0000256" key="1">
    <source>
        <dbReference type="SAM" id="SignalP"/>
    </source>
</evidence>
<dbReference type="RefSeq" id="WP_235118766.1">
    <property type="nucleotide sequence ID" value="NZ_CP090978.1"/>
</dbReference>
<feature type="signal peptide" evidence="1">
    <location>
        <begin position="1"/>
        <end position="25"/>
    </location>
</feature>
<gene>
    <name evidence="3" type="ORF">L0M14_22415</name>
</gene>
<sequence>MKPMMKKLATAALGLTLVFPTMASAHTVTVKSSSSDLRVTLEGLLGEHAAMAVVTMQKGIDGAPDFQDAAAALMANGDDLSQAVASVYGEDAGKAFSELWKRHIGFFVDYVTATAKKDEDGRKAALDKLEEYGPDFGAFLAGANPNIKAEDVAKGLTAHVSQLISAFDNYVNKDYTQAYQSEREAYMHMVHFGQVLADAIVKQFPDKFNADGSSAAAADLRSALDRLLSEHAELAVLTMQKGINDAPDFEAVSNALLANSDDLTKAVASIYGEEAGDAFKELWNAHIGFFVDYVKATAAKDELKRKEVLEKLGSYGTDFGAFLEGANPEQFKTTDIETALKPHVAQLISAFDNYVNMDYAKAYSSEREAYAHMMHTGDYLAGGIVAQFQDKFHDSATMDAPKKIWLKIGSSEFKVNDQVTLMDTAPFMWENNTYVPLRFLAEGIGAEVTWDQATQTAWVKSGTDTLTFWVDNDYMEVNGMRKEIGASVVLRDGRTQVPLRFITELLGWNVAWNEADWSITLTKAMNDNHQH</sequence>
<reference evidence="3 4" key="1">
    <citation type="journal article" date="2024" name="Int. J. Syst. Evol. Microbiol.">
        <title>Paenibacillus hexagrammi sp. nov., a novel bacterium isolated from the gut content of Hexagrammos agrammus.</title>
        <authorList>
            <person name="Jung H.K."/>
            <person name="Kim D.G."/>
            <person name="Zin H."/>
            <person name="Park J."/>
            <person name="Jung H."/>
            <person name="Kim Y.O."/>
            <person name="Kong H.J."/>
            <person name="Kim J.W."/>
            <person name="Kim Y.S."/>
        </authorList>
    </citation>
    <scope>NUCLEOTIDE SEQUENCE [LARGE SCALE GENOMIC DNA]</scope>
    <source>
        <strain evidence="3 4">YPD9-1</strain>
    </source>
</reference>
<evidence type="ECO:0000259" key="2">
    <source>
        <dbReference type="Pfam" id="PF07833"/>
    </source>
</evidence>
<protein>
    <submittedName>
        <fullName evidence="3">Copper amine oxidase N-terminal domain-containing protein</fullName>
    </submittedName>
</protein>
<dbReference type="EMBL" id="CP090978">
    <property type="protein sequence ID" value="UJF32422.1"/>
    <property type="molecule type" value="Genomic_DNA"/>
</dbReference>
<evidence type="ECO:0000313" key="3">
    <source>
        <dbReference type="EMBL" id="UJF32422.1"/>
    </source>
</evidence>
<proteinExistence type="predicted"/>
<feature type="domain" description="Copper amine oxidase-like N-terminal" evidence="2">
    <location>
        <begin position="415"/>
        <end position="520"/>
    </location>
</feature>
<dbReference type="InterPro" id="IPR036582">
    <property type="entry name" value="Mao_N_sf"/>
</dbReference>
<evidence type="ECO:0000313" key="4">
    <source>
        <dbReference type="Proteomes" id="UP001649230"/>
    </source>
</evidence>
<keyword evidence="4" id="KW-1185">Reference proteome</keyword>
<dbReference type="Pfam" id="PF07833">
    <property type="entry name" value="Cu_amine_oxidN1"/>
    <property type="match status" value="1"/>
</dbReference>
<name>A0ABY3SEK8_9BACL</name>
<dbReference type="InterPro" id="IPR012854">
    <property type="entry name" value="Cu_amine_oxidase-like_N"/>
</dbReference>
<accession>A0ABY3SEK8</accession>
<keyword evidence="1" id="KW-0732">Signal</keyword>
<dbReference type="SUPFAM" id="SSF55383">
    <property type="entry name" value="Copper amine oxidase, domain N"/>
    <property type="match status" value="2"/>
</dbReference>
<dbReference type="Gene3D" id="3.30.457.10">
    <property type="entry name" value="Copper amine oxidase-like, N-terminal domain"/>
    <property type="match status" value="1"/>
</dbReference>
<organism evidence="3 4">
    <name type="scientific">Paenibacillus hexagrammi</name>
    <dbReference type="NCBI Taxonomy" id="2908839"/>
    <lineage>
        <taxon>Bacteria</taxon>
        <taxon>Bacillati</taxon>
        <taxon>Bacillota</taxon>
        <taxon>Bacilli</taxon>
        <taxon>Bacillales</taxon>
        <taxon>Paenibacillaceae</taxon>
        <taxon>Paenibacillus</taxon>
    </lineage>
</organism>
<dbReference type="Proteomes" id="UP001649230">
    <property type="component" value="Chromosome"/>
</dbReference>
<feature type="chain" id="PRO_5047193470" evidence="1">
    <location>
        <begin position="26"/>
        <end position="531"/>
    </location>
</feature>